<name>A0A445MHZ0_ENSVE</name>
<dbReference type="Pfam" id="PF13869">
    <property type="entry name" value="NUDIX_2"/>
    <property type="match status" value="1"/>
</dbReference>
<dbReference type="Gene3D" id="3.90.79.10">
    <property type="entry name" value="Nucleoside Triphosphate Pyrophosphohydrolase"/>
    <property type="match status" value="1"/>
</dbReference>
<accession>A0A445MHZ0</accession>
<feature type="non-terminal residue" evidence="1">
    <location>
        <position position="1"/>
    </location>
</feature>
<dbReference type="GO" id="GO:0005849">
    <property type="term" value="C:mRNA cleavage factor complex"/>
    <property type="evidence" value="ECO:0007669"/>
    <property type="project" value="InterPro"/>
</dbReference>
<dbReference type="EMBL" id="KV876038">
    <property type="protein sequence ID" value="RZR73859.1"/>
    <property type="molecule type" value="Genomic_DNA"/>
</dbReference>
<dbReference type="GO" id="GO:0003729">
    <property type="term" value="F:mRNA binding"/>
    <property type="evidence" value="ECO:0007669"/>
    <property type="project" value="InterPro"/>
</dbReference>
<dbReference type="PANTHER" id="PTHR13047">
    <property type="entry name" value="PRE-MRNA CLEAVAGE FACTOR IM, 25KD SUBUNIT"/>
    <property type="match status" value="1"/>
</dbReference>
<dbReference type="Proteomes" id="UP000290560">
    <property type="component" value="Unassembled WGS sequence"/>
</dbReference>
<dbReference type="GO" id="GO:0031124">
    <property type="term" value="P:mRNA 3'-end processing"/>
    <property type="evidence" value="ECO:0007669"/>
    <property type="project" value="InterPro"/>
</dbReference>
<reference evidence="1" key="1">
    <citation type="journal article" date="2018" name="Data Brief">
        <title>Genome sequence data from 17 accessions of Ensete ventricosum, a staple food crop for millions in Ethiopia.</title>
        <authorList>
            <person name="Yemataw Z."/>
            <person name="Muzemil S."/>
            <person name="Ambachew D."/>
            <person name="Tripathi L."/>
            <person name="Tesfaye K."/>
            <person name="Chala A."/>
            <person name="Farbos A."/>
            <person name="O'Neill P."/>
            <person name="Moore K."/>
            <person name="Grant M."/>
            <person name="Studholme D.J."/>
        </authorList>
    </citation>
    <scope>NUCLEOTIDE SEQUENCE [LARGE SCALE GENOMIC DNA]</scope>
    <source>
        <tissue evidence="1">Leaf</tissue>
    </source>
</reference>
<dbReference type="AlphaFoldDB" id="A0A445MHZ0"/>
<evidence type="ECO:0000313" key="1">
    <source>
        <dbReference type="EMBL" id="RZR73859.1"/>
    </source>
</evidence>
<organism evidence="1">
    <name type="scientific">Ensete ventricosum</name>
    <name type="common">Abyssinian banana</name>
    <name type="synonym">Musa ensete</name>
    <dbReference type="NCBI Taxonomy" id="4639"/>
    <lineage>
        <taxon>Eukaryota</taxon>
        <taxon>Viridiplantae</taxon>
        <taxon>Streptophyta</taxon>
        <taxon>Embryophyta</taxon>
        <taxon>Tracheophyta</taxon>
        <taxon>Spermatophyta</taxon>
        <taxon>Magnoliopsida</taxon>
        <taxon>Liliopsida</taxon>
        <taxon>Zingiberales</taxon>
        <taxon>Musaceae</taxon>
        <taxon>Ensete</taxon>
    </lineage>
</organism>
<dbReference type="InterPro" id="IPR016706">
    <property type="entry name" value="Cleav_polyA_spec_factor_su5"/>
</dbReference>
<proteinExistence type="predicted"/>
<protein>
    <submittedName>
        <fullName evidence="1">Uncharacterized protein</fullName>
    </submittedName>
</protein>
<sequence length="115" mass="12727">RGGRGGMVTSSVVNTYPLSNYTFGTKEPKMEKDTSVADRLARMKVKMRTIAATAKAADSSDDNGGSYGQLLKLRTTAAKAAEGLRWCYMKEGMRTSVEGILLVKIYVIYQYLIRF</sequence>
<gene>
    <name evidence="1" type="ORF">BHM03_00028955</name>
</gene>